<dbReference type="Pfam" id="PF13966">
    <property type="entry name" value="zf-RVT"/>
    <property type="match status" value="1"/>
</dbReference>
<protein>
    <recommendedName>
        <fullName evidence="1">Reverse transcriptase zinc-binding domain-containing protein</fullName>
    </recommendedName>
</protein>
<dbReference type="AlphaFoldDB" id="A0A9Q1QV04"/>
<dbReference type="EMBL" id="JAKOGI010000001">
    <property type="protein sequence ID" value="KAJ8453270.1"/>
    <property type="molecule type" value="Genomic_DNA"/>
</dbReference>
<comment type="caution">
    <text evidence="2">The sequence shown here is derived from an EMBL/GenBank/DDBJ whole genome shotgun (WGS) entry which is preliminary data.</text>
</comment>
<dbReference type="OrthoDB" id="1938822at2759"/>
<reference evidence="2" key="1">
    <citation type="submission" date="2022-04" db="EMBL/GenBank/DDBJ databases">
        <title>Carnegiea gigantea Genome sequencing and assembly v2.</title>
        <authorList>
            <person name="Copetti D."/>
            <person name="Sanderson M.J."/>
            <person name="Burquez A."/>
            <person name="Wojciechowski M.F."/>
        </authorList>
    </citation>
    <scope>NUCLEOTIDE SEQUENCE</scope>
    <source>
        <strain evidence="2">SGP5-SGP5p</strain>
        <tissue evidence="2">Aerial part</tissue>
    </source>
</reference>
<name>A0A9Q1QV04_9CARY</name>
<dbReference type="InterPro" id="IPR026960">
    <property type="entry name" value="RVT-Znf"/>
</dbReference>
<dbReference type="Proteomes" id="UP001153076">
    <property type="component" value="Unassembled WGS sequence"/>
</dbReference>
<evidence type="ECO:0000259" key="1">
    <source>
        <dbReference type="Pfam" id="PF13966"/>
    </source>
</evidence>
<gene>
    <name evidence="2" type="ORF">Cgig2_008154</name>
</gene>
<feature type="domain" description="Reverse transcriptase zinc-binding" evidence="1">
    <location>
        <begin position="307"/>
        <end position="400"/>
    </location>
</feature>
<accession>A0A9Q1QV04</accession>
<organism evidence="2 3">
    <name type="scientific">Carnegiea gigantea</name>
    <dbReference type="NCBI Taxonomy" id="171969"/>
    <lineage>
        <taxon>Eukaryota</taxon>
        <taxon>Viridiplantae</taxon>
        <taxon>Streptophyta</taxon>
        <taxon>Embryophyta</taxon>
        <taxon>Tracheophyta</taxon>
        <taxon>Spermatophyta</taxon>
        <taxon>Magnoliopsida</taxon>
        <taxon>eudicotyledons</taxon>
        <taxon>Gunneridae</taxon>
        <taxon>Pentapetalae</taxon>
        <taxon>Caryophyllales</taxon>
        <taxon>Cactineae</taxon>
        <taxon>Cactaceae</taxon>
        <taxon>Cactoideae</taxon>
        <taxon>Echinocereeae</taxon>
        <taxon>Carnegiea</taxon>
    </lineage>
</organism>
<keyword evidence="3" id="KW-1185">Reference proteome</keyword>
<evidence type="ECO:0000313" key="3">
    <source>
        <dbReference type="Proteomes" id="UP001153076"/>
    </source>
</evidence>
<sequence>MALGLKDAWDWLKLTEEEEEAVVCVEEESDERLEQISLCLWGRLLTENYFNVGAMKTVMKNIWKPAKGVGRVLKGSDQVDCKIKRKLTIEHGKKGTHAISKVEVAVQPRPQLSLLCFNCWGFGNSQAGKDLCGLIQRIKPSLVFLSETKLSSVEMRRVMDRPLSVQDHEFMGVYVDSRGRSGRLALLGASVEERLDRVCANIDWIGLFPSHKVSHLDEKISDHLPLLVDSYLINLANRSRRICFEIIWAEDKRLGDFIDRDRGEWRVDMLELVFLSVDVELIKRIPLSVSWPKDRIVWHYSTNGELTVRSAYHFIQHKKCMNTPQISGIGAREKWLDVWKLRVPPWIKLFAWRSCTSALLTAGRLAKRIPNSAMQCGVCGAVEETDIHALFQCPLASPLWEGTPYFNVIQLAILMGSRTCSSMPNRGWGQISGEEFIAIAWCVWTTRNKYLYEVGFVFDVNPGCWKINFDEAKLGEWGYGWGMVARDSDGDVVVSAVYKCPISLAPRRRKPGLVGMPSRIAANMASRP</sequence>
<proteinExistence type="predicted"/>
<evidence type="ECO:0000313" key="2">
    <source>
        <dbReference type="EMBL" id="KAJ8453270.1"/>
    </source>
</evidence>